<sequence>MEITVAAQGMYSSSECWSVGSELKVKLPYNVSNRENTYYDQGKATDGSTGKSSYTAWRQDSMVART</sequence>
<keyword evidence="2" id="KW-1185">Reference proteome</keyword>
<evidence type="ECO:0000313" key="2">
    <source>
        <dbReference type="Proteomes" id="UP001164250"/>
    </source>
</evidence>
<organism evidence="1 2">
    <name type="scientific">Pistacia atlantica</name>
    <dbReference type="NCBI Taxonomy" id="434234"/>
    <lineage>
        <taxon>Eukaryota</taxon>
        <taxon>Viridiplantae</taxon>
        <taxon>Streptophyta</taxon>
        <taxon>Embryophyta</taxon>
        <taxon>Tracheophyta</taxon>
        <taxon>Spermatophyta</taxon>
        <taxon>Magnoliopsida</taxon>
        <taxon>eudicotyledons</taxon>
        <taxon>Gunneridae</taxon>
        <taxon>Pentapetalae</taxon>
        <taxon>rosids</taxon>
        <taxon>malvids</taxon>
        <taxon>Sapindales</taxon>
        <taxon>Anacardiaceae</taxon>
        <taxon>Pistacia</taxon>
    </lineage>
</organism>
<dbReference type="EMBL" id="CM047900">
    <property type="protein sequence ID" value="KAJ0100528.1"/>
    <property type="molecule type" value="Genomic_DNA"/>
</dbReference>
<accession>A0ACC1BNJ0</accession>
<protein>
    <submittedName>
        <fullName evidence="1">Uncharacterized protein</fullName>
    </submittedName>
</protein>
<dbReference type="Proteomes" id="UP001164250">
    <property type="component" value="Chromosome 4"/>
</dbReference>
<comment type="caution">
    <text evidence="1">The sequence shown here is derived from an EMBL/GenBank/DDBJ whole genome shotgun (WGS) entry which is preliminary data.</text>
</comment>
<name>A0ACC1BNJ0_9ROSI</name>
<reference evidence="2" key="1">
    <citation type="journal article" date="2023" name="G3 (Bethesda)">
        <title>Genome assembly and association tests identify interacting loci associated with vigor, precocity, and sex in interspecific pistachio rootstocks.</title>
        <authorList>
            <person name="Palmer W."/>
            <person name="Jacygrad E."/>
            <person name="Sagayaradj S."/>
            <person name="Cavanaugh K."/>
            <person name="Han R."/>
            <person name="Bertier L."/>
            <person name="Beede B."/>
            <person name="Kafkas S."/>
            <person name="Golino D."/>
            <person name="Preece J."/>
            <person name="Michelmore R."/>
        </authorList>
    </citation>
    <scope>NUCLEOTIDE SEQUENCE [LARGE SCALE GENOMIC DNA]</scope>
</reference>
<evidence type="ECO:0000313" key="1">
    <source>
        <dbReference type="EMBL" id="KAJ0100528.1"/>
    </source>
</evidence>
<proteinExistence type="predicted"/>
<gene>
    <name evidence="1" type="ORF">Patl1_21119</name>
</gene>